<reference evidence="1 2" key="1">
    <citation type="submission" date="2017-09" db="EMBL/GenBank/DDBJ databases">
        <title>Depth-based differentiation of microbial function through sediment-hosted aquifers and enrichment of novel symbionts in the deep terrestrial subsurface.</title>
        <authorList>
            <person name="Probst A.J."/>
            <person name="Ladd B."/>
            <person name="Jarett J.K."/>
            <person name="Geller-Mcgrath D.E."/>
            <person name="Sieber C.M."/>
            <person name="Emerson J.B."/>
            <person name="Anantharaman K."/>
            <person name="Thomas B.C."/>
            <person name="Malmstrom R."/>
            <person name="Stieglmeier M."/>
            <person name="Klingl A."/>
            <person name="Woyke T."/>
            <person name="Ryan C.M."/>
            <person name="Banfield J.F."/>
        </authorList>
    </citation>
    <scope>NUCLEOTIDE SEQUENCE [LARGE SCALE GENOMIC DNA]</scope>
    <source>
        <strain evidence="1">CG10_big_fil_rev_8_21_14_0_10_49_38</strain>
    </source>
</reference>
<evidence type="ECO:0000313" key="1">
    <source>
        <dbReference type="EMBL" id="PIR46150.1"/>
    </source>
</evidence>
<comment type="caution">
    <text evidence="1">The sequence shown here is derived from an EMBL/GenBank/DDBJ whole genome shotgun (WGS) entry which is preliminary data.</text>
</comment>
<accession>A0A2H0RI88</accession>
<dbReference type="AlphaFoldDB" id="A0A2H0RI88"/>
<dbReference type="EMBL" id="PCYK01000008">
    <property type="protein sequence ID" value="PIR46150.1"/>
    <property type="molecule type" value="Genomic_DNA"/>
</dbReference>
<name>A0A2H0RI88_9BACT</name>
<dbReference type="Proteomes" id="UP000230431">
    <property type="component" value="Unassembled WGS sequence"/>
</dbReference>
<gene>
    <name evidence="1" type="ORF">COV08_01165</name>
</gene>
<sequence length="71" mass="7679">MIVAFAKRDPTLYVGPAVLQALSTGELPWFVASKTRVVNVDHESLVACYDDQARVVQPVAGLAGVRLNVRV</sequence>
<evidence type="ECO:0000313" key="2">
    <source>
        <dbReference type="Proteomes" id="UP000230431"/>
    </source>
</evidence>
<protein>
    <submittedName>
        <fullName evidence="1">Uncharacterized protein</fullName>
    </submittedName>
</protein>
<organism evidence="1 2">
    <name type="scientific">Candidatus Vogelbacteria bacterium CG10_big_fil_rev_8_21_14_0_10_49_38</name>
    <dbReference type="NCBI Taxonomy" id="1975043"/>
    <lineage>
        <taxon>Bacteria</taxon>
        <taxon>Candidatus Vogeliibacteriota</taxon>
    </lineage>
</organism>
<proteinExistence type="predicted"/>